<name>A0A6J5NI48_9CAUD</name>
<reference evidence="1" key="1">
    <citation type="submission" date="2020-04" db="EMBL/GenBank/DDBJ databases">
        <authorList>
            <person name="Chiriac C."/>
            <person name="Salcher M."/>
            <person name="Ghai R."/>
            <person name="Kavagutti S V."/>
        </authorList>
    </citation>
    <scope>NUCLEOTIDE SEQUENCE</scope>
</reference>
<proteinExistence type="predicted"/>
<protein>
    <submittedName>
        <fullName evidence="1">Uncharacterized protein</fullName>
    </submittedName>
</protein>
<evidence type="ECO:0000313" key="1">
    <source>
        <dbReference type="EMBL" id="CAB4158643.1"/>
    </source>
</evidence>
<accession>A0A6J5NI48</accession>
<organism evidence="1">
    <name type="scientific">uncultured Caudovirales phage</name>
    <dbReference type="NCBI Taxonomy" id="2100421"/>
    <lineage>
        <taxon>Viruses</taxon>
        <taxon>Duplodnaviria</taxon>
        <taxon>Heunggongvirae</taxon>
        <taxon>Uroviricota</taxon>
        <taxon>Caudoviricetes</taxon>
        <taxon>Peduoviridae</taxon>
        <taxon>Maltschvirus</taxon>
        <taxon>Maltschvirus maltsch</taxon>
    </lineage>
</organism>
<sequence>MTVSINGTNGLTFNDGSTQTTSPFTGGFGFRNRIINGACVIDQRNAGAAVTQTTSVVYTVDRWSCYGSVASKFTVQRSTTAPAGFTNSLLVTSSSAYTVGASEFFFIQQVIEGFNVADLGWGTANAQTVTLSFQVRSSLTGTFGGTISNGATNRVYPFTFTISAANTSETKTITIAGDTTGTWSTDNSGGIVVNFNMGAGASVSGTAGAWSGSTLRAPTGATSVVGTSGATFYITGVQLEKGSTATSFDYRPFGTELQLCQRYFQIYVAAGSQDTVSMGNAENTTRGYFLLSLPVSMRTAPACTLTATNFSMRGTTSFVACTSGSMGGVGGLSNSFIAGEFQCGSAHGAPTGGCVKLTANTTASTIQISSEL</sequence>
<gene>
    <name evidence="1" type="ORF">UFOVP713_15</name>
</gene>
<dbReference type="EMBL" id="LR796676">
    <property type="protein sequence ID" value="CAB4158643.1"/>
    <property type="molecule type" value="Genomic_DNA"/>
</dbReference>